<protein>
    <submittedName>
        <fullName evidence="10">NADP-reducing hydrogenase subunit HndC</fullName>
        <ecNumber evidence="10">1.12.1.3</ecNumber>
    </submittedName>
</protein>
<dbReference type="Gene3D" id="3.10.20.740">
    <property type="match status" value="1"/>
</dbReference>
<evidence type="ECO:0000259" key="7">
    <source>
        <dbReference type="PROSITE" id="PS51085"/>
    </source>
</evidence>
<dbReference type="InterPro" id="IPR017896">
    <property type="entry name" value="4Fe4S_Fe-S-bd"/>
</dbReference>
<evidence type="ECO:0000313" key="10">
    <source>
        <dbReference type="EMBL" id="SCM76961.1"/>
    </source>
</evidence>
<accession>A0A212LHC2</accession>
<dbReference type="Gene3D" id="3.30.70.20">
    <property type="match status" value="1"/>
</dbReference>
<keyword evidence="3" id="KW-0479">Metal-binding</keyword>
<dbReference type="InterPro" id="IPR036991">
    <property type="entry name" value="Fe_hydrogenase_ssu_sf"/>
</dbReference>
<dbReference type="Pfam" id="PF02256">
    <property type="entry name" value="Fe_hyd_SSU"/>
    <property type="match status" value="1"/>
</dbReference>
<feature type="domain" description="4Fe-4S ferredoxin-type" evidence="8">
    <location>
        <begin position="140"/>
        <end position="169"/>
    </location>
</feature>
<proteinExistence type="inferred from homology"/>
<gene>
    <name evidence="10" type="primary">hndD</name>
    <name evidence="10" type="ORF">KL86PLE_40766</name>
</gene>
<dbReference type="InterPro" id="IPR004108">
    <property type="entry name" value="Fe_hydrogenase_lsu_C"/>
</dbReference>
<evidence type="ECO:0000256" key="3">
    <source>
        <dbReference type="ARBA" id="ARBA00022723"/>
    </source>
</evidence>
<dbReference type="InterPro" id="IPR050340">
    <property type="entry name" value="Cytosolic_Fe-S_CAF"/>
</dbReference>
<feature type="domain" description="4Fe-4S His(Cys)3-ligated-type" evidence="9">
    <location>
        <begin position="81"/>
        <end position="120"/>
    </location>
</feature>
<reference evidence="10" key="1">
    <citation type="submission" date="2016-08" db="EMBL/GenBank/DDBJ databases">
        <authorList>
            <person name="Seilhamer J.J."/>
        </authorList>
    </citation>
    <scope>NUCLEOTIDE SEQUENCE</scope>
    <source>
        <strain evidence="10">86</strain>
    </source>
</reference>
<evidence type="ECO:0000259" key="9">
    <source>
        <dbReference type="PROSITE" id="PS51839"/>
    </source>
</evidence>
<dbReference type="GO" id="GO:0051539">
    <property type="term" value="F:4 iron, 4 sulfur cluster binding"/>
    <property type="evidence" value="ECO:0007669"/>
    <property type="project" value="UniProtKB-KW"/>
</dbReference>
<dbReference type="InterPro" id="IPR049830">
    <property type="entry name" value="HndD"/>
</dbReference>
<dbReference type="SUPFAM" id="SSF54292">
    <property type="entry name" value="2Fe-2S ferredoxin-like"/>
    <property type="match status" value="1"/>
</dbReference>
<feature type="domain" description="4Fe-4S ferredoxin-type" evidence="8">
    <location>
        <begin position="183"/>
        <end position="213"/>
    </location>
</feature>
<dbReference type="InterPro" id="IPR013352">
    <property type="entry name" value="Fe_hydrogenase_subset"/>
</dbReference>
<dbReference type="RefSeq" id="WP_288196978.1">
    <property type="nucleotide sequence ID" value="NZ_LT608334.1"/>
</dbReference>
<dbReference type="Pfam" id="PF13510">
    <property type="entry name" value="Fer2_4"/>
    <property type="match status" value="1"/>
</dbReference>
<dbReference type="Gene3D" id="3.40.950.10">
    <property type="entry name" value="Fe-only Hydrogenase (Larger Subunit), Chain L, domain 3"/>
    <property type="match status" value="1"/>
</dbReference>
<dbReference type="PROSITE" id="PS51085">
    <property type="entry name" value="2FE2S_FER_2"/>
    <property type="match status" value="1"/>
</dbReference>
<dbReference type="InterPro" id="IPR009016">
    <property type="entry name" value="Fe_hydrogenase"/>
</dbReference>
<dbReference type="AlphaFoldDB" id="A0A212LHC2"/>
<dbReference type="SMART" id="SM00929">
    <property type="entry name" value="NADH-G_4Fe-4S_3"/>
    <property type="match status" value="1"/>
</dbReference>
<dbReference type="EC" id="1.12.1.3" evidence="10"/>
<keyword evidence="10" id="KW-0560">Oxidoreductase</keyword>
<name>A0A212LHC2_9HYPH</name>
<keyword evidence="4" id="KW-0677">Repeat</keyword>
<dbReference type="PANTHER" id="PTHR11615">
    <property type="entry name" value="NITRATE, FORMATE, IRON DEHYDROGENASE"/>
    <property type="match status" value="1"/>
</dbReference>
<dbReference type="NCBIfam" id="NF040763">
    <property type="entry name" value="FeFe_hydrog_A6"/>
    <property type="match status" value="1"/>
</dbReference>
<keyword evidence="5" id="KW-0408">Iron</keyword>
<organism evidence="10">
    <name type="scientific">uncultured Pleomorphomonas sp</name>
    <dbReference type="NCBI Taxonomy" id="442121"/>
    <lineage>
        <taxon>Bacteria</taxon>
        <taxon>Pseudomonadati</taxon>
        <taxon>Pseudomonadota</taxon>
        <taxon>Alphaproteobacteria</taxon>
        <taxon>Hyphomicrobiales</taxon>
        <taxon>Pleomorphomonadaceae</taxon>
        <taxon>Pleomorphomonas</taxon>
        <taxon>environmental samples</taxon>
    </lineage>
</organism>
<dbReference type="PROSITE" id="PS51379">
    <property type="entry name" value="4FE4S_FER_2"/>
    <property type="match status" value="2"/>
</dbReference>
<sequence length="584" mass="63464">MTDMINATINGVPVEVAPGTTILDAARKAHVKIPTLCKHPDLEATGACGICIVKVKNTGKMLRSCCTPIDEGMDILTETPEIVEVRRGVLELTLSRHPNECLTCLRNQNCELQALAADFGMTGSELPSVVPDLPLDTSTRSIVLDPRKCVLCGRCITVCQQHQNVWALSFLNRGFKTRIAAAGDIPLADSPCVRCGQCSAHCPTGAIVEYDETVDVWNRLQDPDAYCVVQIAPAVRVAVGEAFGFPMGANLTGKIYASLRRMGFKAVFDTNFGADLTIIEEAAEFKSRLLEGTGALPLITSCCPGWVDFMEKFHGDMIDHFSSCKSPHEMVGVLSKTYYAEKMGIDPARIFVVSVMPCTAKKSEIIRSKEMSSSGYQDVDVSLTTREFARMIKQSGIDFVGIPEEQPDHMLGAYTGAGTIFGATGGVMEAALRTAHYYVTGEDAPRVDFEMTRGLKGVKEGKLTVAGKEIRVAVAHGLANVEQVLEKVRTAREAGEELPYHFIEVMACAGGCVGGGGQPYGATNELRTKRAAGLYQEDQAGLWRCSHHNPYIKELYADFLGDIGSHKAHDLLHTGYQVLPEYKR</sequence>
<dbReference type="SUPFAM" id="SSF53920">
    <property type="entry name" value="Fe-only hydrogenase"/>
    <property type="match status" value="1"/>
</dbReference>
<dbReference type="PROSITE" id="PS51839">
    <property type="entry name" value="4FE4S_HC3"/>
    <property type="match status" value="1"/>
</dbReference>
<evidence type="ECO:0000256" key="4">
    <source>
        <dbReference type="ARBA" id="ARBA00022737"/>
    </source>
</evidence>
<evidence type="ECO:0000259" key="8">
    <source>
        <dbReference type="PROSITE" id="PS51379"/>
    </source>
</evidence>
<dbReference type="Pfam" id="PF10588">
    <property type="entry name" value="NADH-G_4Fe-4S_3"/>
    <property type="match status" value="1"/>
</dbReference>
<dbReference type="InterPro" id="IPR036010">
    <property type="entry name" value="2Fe-2S_ferredoxin-like_sf"/>
</dbReference>
<dbReference type="InterPro" id="IPR003149">
    <property type="entry name" value="Fe_hydrogenase_ssu"/>
</dbReference>
<dbReference type="SMART" id="SM00902">
    <property type="entry name" value="Fe_hyd_SSU"/>
    <property type="match status" value="1"/>
</dbReference>
<keyword evidence="6" id="KW-0411">Iron-sulfur</keyword>
<dbReference type="Pfam" id="PF02906">
    <property type="entry name" value="Fe_hyd_lg_C"/>
    <property type="match status" value="1"/>
</dbReference>
<dbReference type="PROSITE" id="PS00198">
    <property type="entry name" value="4FE4S_FER_1"/>
    <property type="match status" value="1"/>
</dbReference>
<keyword evidence="2" id="KW-0004">4Fe-4S</keyword>
<dbReference type="FunFam" id="3.30.70.20:FF:000035">
    <property type="entry name" value="Iron hydrogenase 1"/>
    <property type="match status" value="1"/>
</dbReference>
<evidence type="ECO:0000256" key="6">
    <source>
        <dbReference type="ARBA" id="ARBA00023014"/>
    </source>
</evidence>
<dbReference type="SUPFAM" id="SSF54862">
    <property type="entry name" value="4Fe-4S ferredoxins"/>
    <property type="match status" value="1"/>
</dbReference>
<dbReference type="EMBL" id="FMJD01000008">
    <property type="protein sequence ID" value="SCM76961.1"/>
    <property type="molecule type" value="Genomic_DNA"/>
</dbReference>
<evidence type="ECO:0000256" key="5">
    <source>
        <dbReference type="ARBA" id="ARBA00023004"/>
    </source>
</evidence>
<dbReference type="GO" id="GO:0050583">
    <property type="term" value="F:hydrogen dehydrogenase (NADP+) activity"/>
    <property type="evidence" value="ECO:0007669"/>
    <property type="project" value="UniProtKB-EC"/>
</dbReference>
<dbReference type="InterPro" id="IPR019574">
    <property type="entry name" value="NADH_UbQ_OxRdtase_Gsu_4Fe4S-bd"/>
</dbReference>
<dbReference type="InterPro" id="IPR001041">
    <property type="entry name" value="2Fe-2S_ferredoxin-type"/>
</dbReference>
<dbReference type="Gene3D" id="4.10.260.20">
    <property type="entry name" value="Iron hydrogenase, small subunit"/>
    <property type="match status" value="1"/>
</dbReference>
<feature type="domain" description="2Fe-2S ferredoxin-type" evidence="7">
    <location>
        <begin position="3"/>
        <end position="81"/>
    </location>
</feature>
<dbReference type="GO" id="GO:0005506">
    <property type="term" value="F:iron ion binding"/>
    <property type="evidence" value="ECO:0007669"/>
    <property type="project" value="InterPro"/>
</dbReference>
<dbReference type="Gene3D" id="3.40.50.1780">
    <property type="match status" value="1"/>
</dbReference>
<evidence type="ECO:0000256" key="1">
    <source>
        <dbReference type="ARBA" id="ARBA00005404"/>
    </source>
</evidence>
<dbReference type="NCBIfam" id="TIGR02512">
    <property type="entry name" value="FeFe_hydrog_A"/>
    <property type="match status" value="1"/>
</dbReference>
<evidence type="ECO:0000256" key="2">
    <source>
        <dbReference type="ARBA" id="ARBA00022485"/>
    </source>
</evidence>
<comment type="similarity">
    <text evidence="1">Belongs to the complex I 75 kDa subunit family.</text>
</comment>
<dbReference type="GO" id="GO:0008901">
    <property type="term" value="F:ferredoxin hydrogenase activity"/>
    <property type="evidence" value="ECO:0007669"/>
    <property type="project" value="InterPro"/>
</dbReference>
<dbReference type="InterPro" id="IPR017900">
    <property type="entry name" value="4Fe4S_Fe_S_CS"/>
</dbReference>
<dbReference type="CDD" id="cd00207">
    <property type="entry name" value="fer2"/>
    <property type="match status" value="1"/>
</dbReference>